<evidence type="ECO:0000313" key="6">
    <source>
        <dbReference type="EMBL" id="KAA6413773.1"/>
    </source>
</evidence>
<organism evidence="6 7">
    <name type="scientific">Lasallia pustulata</name>
    <dbReference type="NCBI Taxonomy" id="136370"/>
    <lineage>
        <taxon>Eukaryota</taxon>
        <taxon>Fungi</taxon>
        <taxon>Dikarya</taxon>
        <taxon>Ascomycota</taxon>
        <taxon>Pezizomycotina</taxon>
        <taxon>Lecanoromycetes</taxon>
        <taxon>OSLEUM clade</taxon>
        <taxon>Umbilicariomycetidae</taxon>
        <taxon>Umbilicariales</taxon>
        <taxon>Umbilicariaceae</taxon>
        <taxon>Lasallia</taxon>
    </lineage>
</organism>
<dbReference type="SUPFAM" id="SSF52540">
    <property type="entry name" value="P-loop containing nucleoside triphosphate hydrolases"/>
    <property type="match status" value="1"/>
</dbReference>
<dbReference type="InterPro" id="IPR002110">
    <property type="entry name" value="Ankyrin_rpt"/>
</dbReference>
<feature type="repeat" description="ANK" evidence="3">
    <location>
        <begin position="1088"/>
        <end position="1124"/>
    </location>
</feature>
<accession>A0A5M8PVR7</accession>
<dbReference type="EMBL" id="VXIT01000003">
    <property type="protein sequence ID" value="KAA6413773.1"/>
    <property type="molecule type" value="Genomic_DNA"/>
</dbReference>
<keyword evidence="4" id="KW-0175">Coiled coil</keyword>
<gene>
    <name evidence="6" type="ORF">FRX48_02134</name>
</gene>
<protein>
    <recommendedName>
        <fullName evidence="5">Nephrocystin 3-like N-terminal domain-containing protein</fullName>
    </recommendedName>
</protein>
<dbReference type="Gene3D" id="1.25.40.20">
    <property type="entry name" value="Ankyrin repeat-containing domain"/>
    <property type="match status" value="2"/>
</dbReference>
<dbReference type="InterPro" id="IPR056884">
    <property type="entry name" value="NPHP3-like_N"/>
</dbReference>
<comment type="caution">
    <text evidence="6">The sequence shown here is derived from an EMBL/GenBank/DDBJ whole genome shotgun (WGS) entry which is preliminary data.</text>
</comment>
<evidence type="ECO:0000256" key="3">
    <source>
        <dbReference type="PROSITE-ProRule" id="PRU00023"/>
    </source>
</evidence>
<feature type="coiled-coil region" evidence="4">
    <location>
        <begin position="166"/>
        <end position="193"/>
    </location>
</feature>
<dbReference type="Gene3D" id="3.40.50.300">
    <property type="entry name" value="P-loop containing nucleotide triphosphate hydrolases"/>
    <property type="match status" value="1"/>
</dbReference>
<dbReference type="AlphaFoldDB" id="A0A5M8PVR7"/>
<proteinExistence type="predicted"/>
<evidence type="ECO:0000313" key="7">
    <source>
        <dbReference type="Proteomes" id="UP000324767"/>
    </source>
</evidence>
<dbReference type="Pfam" id="PF12796">
    <property type="entry name" value="Ank_2"/>
    <property type="match status" value="4"/>
</dbReference>
<dbReference type="Pfam" id="PF24883">
    <property type="entry name" value="NPHP3_N"/>
    <property type="match status" value="1"/>
</dbReference>
<name>A0A5M8PVR7_9LECA</name>
<dbReference type="InterPro" id="IPR027417">
    <property type="entry name" value="P-loop_NTPase"/>
</dbReference>
<feature type="repeat" description="ANK" evidence="3">
    <location>
        <begin position="1125"/>
        <end position="1157"/>
    </location>
</feature>
<dbReference type="OrthoDB" id="195446at2759"/>
<evidence type="ECO:0000256" key="2">
    <source>
        <dbReference type="ARBA" id="ARBA00023043"/>
    </source>
</evidence>
<dbReference type="SMART" id="SM00248">
    <property type="entry name" value="ANK"/>
    <property type="match status" value="15"/>
</dbReference>
<dbReference type="PROSITE" id="PS50088">
    <property type="entry name" value="ANK_REPEAT"/>
    <property type="match status" value="5"/>
</dbReference>
<sequence>MEVAAALGFASSMTALIGNLVTALQYINDFKNAIKEHEKWLGDLKGLLELLKVLRSHAQEAAAHPDDPGYHAFLQAIREGGTLEDGSYSTDGSFRPGGILRRLEDRVQALLSMLQPKTGLRKVWKRATYTLDKGDIAALFVQINNLKSQLESFTLFDHFTLSLNIRNNQEAQFKSIQATLQKQEHRAEETEELEIIKWLSPLEFLKKQKETYDQIFPTWDSLLESDEFRAWIQGRPWPLHYYGAPGAGKTVLSSILIKHLQEYCERQSKNRTMAVLFLYLDHTETQAQTAQTLFGSLLKQLVQSHQGSRPLPESVKQLHQKSKGEIRPSANDFCKALSTEIEDSYDRVYVIVDALDEFPEISQAELLTALESIAPDKLFDLCRSCRDEDKTCGFSGHHLTEPPFLVQEIRAKDEEIKAFVVWELERQLGFANNRRGDPRLGNVQIVSTRLYKNWVRDPKLKDEIPPAVVSKANGMFLLAKLHLDSLKTKATPADVRIALEELSEEIGKIYGKILQRIDEQNTKADASLALKALSWVVYARRPLAVPEFRQALAVRPSSTKAVAAEQIDMDILFKVTAGLITTGTSTLEGGSDTVSLTHKTAYEYFEDNRNTLFPPPALTNIAGAILTYLNFPVFSTPCADNQANADISLRIKELPFLAYAAQYWADHALADLETPTTKAAVFELLENPSKLASTVQAAWYAGSKTHNSVSWDVHKGVNNLHVCAYYGLDFAIPTLLKRNPKLHIDSRDLTFGQTPLMYACKRGYIKTVSTLLECGADVNIRSNRGSTAILEAISYDHPRIVHLLTKKPLDVNKVYPNRSERTALMVAVLNQSESIVRQLLHQSDIQVNMQDSLGYTALSLAATTRSNAILELLLNCHGIEVNSQNENGATALIIAAEYGNDGMVRQLLEHHADPMLKDRVGSSAISKAMDYGHTYVVEALLDLVGLDLNGLDNTARYLLHSACTSETAPPEIVHLLVQKGMDPNSPCKVGERPLHDASQVGRLEITEALLQLGADPSIEDKYHRTPFKVAWQHGGTAIMKALAKKTKETAPDNAQLPLWSHAKLGHLDFVRKALRTGNCDLHARDPDTANTALHWGVKSTHVEAHPDILQLLLEAGLSPDDTNDDKVTPLHMASYLGYTEDVEAMLKYQPQLELRDNRGFTALAAAQFDVNTTYDVAVTLIEGGASIDNGRASRLQATFFRAVERGARKAVELLMEKGADALGRSVDGKTALEIATEFGYGEIRSLLLARS</sequence>
<evidence type="ECO:0000259" key="5">
    <source>
        <dbReference type="Pfam" id="PF24883"/>
    </source>
</evidence>
<evidence type="ECO:0000256" key="4">
    <source>
        <dbReference type="SAM" id="Coils"/>
    </source>
</evidence>
<dbReference type="PANTHER" id="PTHR24198">
    <property type="entry name" value="ANKYRIN REPEAT AND PROTEIN KINASE DOMAIN-CONTAINING PROTEIN"/>
    <property type="match status" value="1"/>
</dbReference>
<feature type="repeat" description="ANK" evidence="3">
    <location>
        <begin position="989"/>
        <end position="1021"/>
    </location>
</feature>
<dbReference type="Pfam" id="PF00023">
    <property type="entry name" value="Ank"/>
    <property type="match status" value="1"/>
</dbReference>
<reference evidence="6 7" key="1">
    <citation type="submission" date="2019-09" db="EMBL/GenBank/DDBJ databases">
        <title>The hologenome of the rock-dwelling lichen Lasallia pustulata.</title>
        <authorList>
            <person name="Greshake Tzovaras B."/>
            <person name="Segers F."/>
            <person name="Bicker A."/>
            <person name="Dal Grande F."/>
            <person name="Otte J."/>
            <person name="Hankeln T."/>
            <person name="Schmitt I."/>
            <person name="Ebersberger I."/>
        </authorList>
    </citation>
    <scope>NUCLEOTIDE SEQUENCE [LARGE SCALE GENOMIC DNA]</scope>
    <source>
        <strain evidence="6">A1-1</strain>
    </source>
</reference>
<dbReference type="SUPFAM" id="SSF48403">
    <property type="entry name" value="Ankyrin repeat"/>
    <property type="match status" value="2"/>
</dbReference>
<dbReference type="PANTHER" id="PTHR24198:SF165">
    <property type="entry name" value="ANKYRIN REPEAT-CONTAINING PROTEIN-RELATED"/>
    <property type="match status" value="1"/>
</dbReference>
<evidence type="ECO:0000256" key="1">
    <source>
        <dbReference type="ARBA" id="ARBA00022737"/>
    </source>
</evidence>
<feature type="repeat" description="ANK" evidence="3">
    <location>
        <begin position="751"/>
        <end position="783"/>
    </location>
</feature>
<keyword evidence="2 3" id="KW-0040">ANK repeat</keyword>
<keyword evidence="1" id="KW-0677">Repeat</keyword>
<dbReference type="InterPro" id="IPR036770">
    <property type="entry name" value="Ankyrin_rpt-contain_sf"/>
</dbReference>
<feature type="domain" description="Nephrocystin 3-like N-terminal" evidence="5">
    <location>
        <begin position="218"/>
        <end position="374"/>
    </location>
</feature>
<dbReference type="Proteomes" id="UP000324767">
    <property type="component" value="Unassembled WGS sequence"/>
</dbReference>
<feature type="repeat" description="ANK" evidence="3">
    <location>
        <begin position="887"/>
        <end position="919"/>
    </location>
</feature>
<dbReference type="PROSITE" id="PS50297">
    <property type="entry name" value="ANK_REP_REGION"/>
    <property type="match status" value="3"/>
</dbReference>